<dbReference type="PANTHER" id="PTHR39188:SF3">
    <property type="entry name" value="STAGE IV SPORULATION PROTEIN FB"/>
    <property type="match status" value="1"/>
</dbReference>
<feature type="transmembrane region" description="Helical" evidence="14">
    <location>
        <begin position="104"/>
        <end position="125"/>
    </location>
</feature>
<evidence type="ECO:0000256" key="17">
    <source>
        <dbReference type="PROSITE-ProRule" id="PRU00703"/>
    </source>
</evidence>
<dbReference type="PIRSF" id="PIRSF006404">
    <property type="entry name" value="UCP006404_Pept_M50_CBS"/>
    <property type="match status" value="1"/>
</dbReference>
<dbReference type="eggNOG" id="COG0517">
    <property type="taxonomic scope" value="Bacteria"/>
</dbReference>
<feature type="transmembrane region" description="Helical" evidence="14">
    <location>
        <begin position="178"/>
        <end position="196"/>
    </location>
</feature>
<evidence type="ECO:0000313" key="19">
    <source>
        <dbReference type="EMBL" id="AFZ51994.1"/>
    </source>
</evidence>
<evidence type="ECO:0000256" key="5">
    <source>
        <dbReference type="ARBA" id="ARBA00022692"/>
    </source>
</evidence>
<dbReference type="GO" id="GO:0008237">
    <property type="term" value="F:metallopeptidase activity"/>
    <property type="evidence" value="ECO:0007669"/>
    <property type="project" value="UniProtKB-UniRule"/>
</dbReference>
<evidence type="ECO:0000256" key="2">
    <source>
        <dbReference type="ARBA" id="ARBA00007931"/>
    </source>
</evidence>
<comment type="cofactor">
    <cofactor evidence="14 16">
        <name>Zn(2+)</name>
        <dbReference type="ChEBI" id="CHEBI:29105"/>
    </cofactor>
    <text evidence="14 16">Binds 1 zinc ion per subunit.</text>
</comment>
<evidence type="ECO:0000256" key="16">
    <source>
        <dbReference type="PIRSR" id="PIRSR006404-2"/>
    </source>
</evidence>
<keyword evidence="13 14" id="KW-0472">Membrane</keyword>
<dbReference type="CDD" id="cd04639">
    <property type="entry name" value="CBS_pair_peptidase_M50"/>
    <property type="match status" value="1"/>
</dbReference>
<feature type="transmembrane region" description="Helical" evidence="14">
    <location>
        <begin position="45"/>
        <end position="64"/>
    </location>
</feature>
<dbReference type="Gene3D" id="3.10.580.10">
    <property type="entry name" value="CBS-domain"/>
    <property type="match status" value="1"/>
</dbReference>
<dbReference type="GO" id="GO:0005886">
    <property type="term" value="C:plasma membrane"/>
    <property type="evidence" value="ECO:0007669"/>
    <property type="project" value="UniProtKB-SubCell"/>
</dbReference>
<evidence type="ECO:0000256" key="10">
    <source>
        <dbReference type="ARBA" id="ARBA00022989"/>
    </source>
</evidence>
<protein>
    <recommendedName>
        <fullName evidence="14">Zinc metalloprotease</fullName>
    </recommendedName>
</protein>
<dbReference type="InterPro" id="IPR016483">
    <property type="entry name" value="UCP006404_Pept_M50_CBS"/>
</dbReference>
<feature type="binding site" evidence="16">
    <location>
        <position position="161"/>
    </location>
    <ligand>
        <name>Zn(2+)</name>
        <dbReference type="ChEBI" id="CHEBI:29105"/>
        <note>catalytic</note>
    </ligand>
</feature>
<dbReference type="PANTHER" id="PTHR39188">
    <property type="entry name" value="MEMBRANE-ASSOCIATED ZINC METALLOPROTEASE M50B"/>
    <property type="match status" value="1"/>
</dbReference>
<dbReference type="RefSeq" id="WP_015230968.1">
    <property type="nucleotide sequence ID" value="NC_019780.1"/>
</dbReference>
<keyword evidence="3 14" id="KW-1003">Cell membrane</keyword>
<dbReference type="EMBL" id="CP003944">
    <property type="protein sequence ID" value="AFZ51994.1"/>
    <property type="molecule type" value="Genomic_DNA"/>
</dbReference>
<dbReference type="Pfam" id="PF02163">
    <property type="entry name" value="Peptidase_M50"/>
    <property type="match status" value="2"/>
</dbReference>
<keyword evidence="12 17" id="KW-0129">CBS domain</keyword>
<dbReference type="InterPro" id="IPR000644">
    <property type="entry name" value="CBS_dom"/>
</dbReference>
<dbReference type="GO" id="GO:0046872">
    <property type="term" value="F:metal ion binding"/>
    <property type="evidence" value="ECO:0007669"/>
    <property type="project" value="UniProtKB-UniRule"/>
</dbReference>
<proteinExistence type="inferred from homology"/>
<evidence type="ECO:0000256" key="8">
    <source>
        <dbReference type="ARBA" id="ARBA00022801"/>
    </source>
</evidence>
<dbReference type="OrthoDB" id="166377at2"/>
<dbReference type="KEGG" id="dsl:Dacsa_3506"/>
<feature type="binding site" evidence="16">
    <location>
        <position position="65"/>
    </location>
    <ligand>
        <name>Zn(2+)</name>
        <dbReference type="ChEBI" id="CHEBI:29105"/>
        <note>catalytic</note>
    </ligand>
</feature>
<evidence type="ECO:0000256" key="9">
    <source>
        <dbReference type="ARBA" id="ARBA00022833"/>
    </source>
</evidence>
<gene>
    <name evidence="19" type="ORF">Dacsa_3506</name>
</gene>
<feature type="transmembrane region" description="Helical" evidence="14">
    <location>
        <begin position="13"/>
        <end position="33"/>
    </location>
</feature>
<dbReference type="HOGENOM" id="CLU_037123_1_2_3"/>
<accession>K9YYJ2</accession>
<dbReference type="eggNOG" id="COG1994">
    <property type="taxonomic scope" value="Bacteria"/>
</dbReference>
<comment type="subcellular location">
    <subcellularLocation>
        <location evidence="1 14">Cell membrane</location>
        <topology evidence="1 14">Multi-pass membrane protein</topology>
    </subcellularLocation>
</comment>
<keyword evidence="9 14" id="KW-0862">Zinc</keyword>
<reference evidence="19" key="1">
    <citation type="submission" date="2012-04" db="EMBL/GenBank/DDBJ databases">
        <title>Finished genome of Dactylococcopsis salina PCC 8305.</title>
        <authorList>
            <consortium name="US DOE Joint Genome Institute"/>
            <person name="Gugger M."/>
            <person name="Coursin T."/>
            <person name="Rippka R."/>
            <person name="Tandeau De Marsac N."/>
            <person name="Huntemann M."/>
            <person name="Wei C.-L."/>
            <person name="Han J."/>
            <person name="Detter J.C."/>
            <person name="Han C."/>
            <person name="Tapia R."/>
            <person name="Daligault H."/>
            <person name="Chen A."/>
            <person name="Krypides N."/>
            <person name="Mavromatis K."/>
            <person name="Markowitz V."/>
            <person name="Szeto E."/>
            <person name="Ivanova N."/>
            <person name="Ovchinnikova G."/>
            <person name="Pagani I."/>
            <person name="Pati A."/>
            <person name="Goodwin L."/>
            <person name="Peters L."/>
            <person name="Pitluck S."/>
            <person name="Woyke T."/>
            <person name="Kerfeld C."/>
        </authorList>
    </citation>
    <scope>NUCLEOTIDE SEQUENCE [LARGE SCALE GENOMIC DNA]</scope>
    <source>
        <strain evidence="19">PCC 8305</strain>
    </source>
</reference>
<evidence type="ECO:0000256" key="6">
    <source>
        <dbReference type="ARBA" id="ARBA00022723"/>
    </source>
</evidence>
<feature type="domain" description="CBS" evidence="18">
    <location>
        <begin position="311"/>
        <end position="369"/>
    </location>
</feature>
<keyword evidence="10 14" id="KW-1133">Transmembrane helix</keyword>
<evidence type="ECO:0000256" key="3">
    <source>
        <dbReference type="ARBA" id="ARBA00022475"/>
    </source>
</evidence>
<evidence type="ECO:0000256" key="4">
    <source>
        <dbReference type="ARBA" id="ARBA00022670"/>
    </source>
</evidence>
<evidence type="ECO:0000256" key="12">
    <source>
        <dbReference type="ARBA" id="ARBA00023122"/>
    </source>
</evidence>
<dbReference type="PROSITE" id="PS51371">
    <property type="entry name" value="CBS"/>
    <property type="match status" value="1"/>
</dbReference>
<evidence type="ECO:0000313" key="20">
    <source>
        <dbReference type="Proteomes" id="UP000010482"/>
    </source>
</evidence>
<evidence type="ECO:0000259" key="18">
    <source>
        <dbReference type="PROSITE" id="PS51371"/>
    </source>
</evidence>
<dbReference type="SUPFAM" id="SSF54631">
    <property type="entry name" value="CBS-domain pair"/>
    <property type="match status" value="1"/>
</dbReference>
<feature type="transmembrane region" description="Helical" evidence="14">
    <location>
        <begin position="137"/>
        <end position="158"/>
    </location>
</feature>
<dbReference type="CDD" id="cd06164">
    <property type="entry name" value="S2P-M50_SpoIVFB_CBS"/>
    <property type="match status" value="1"/>
</dbReference>
<evidence type="ECO:0000256" key="14">
    <source>
        <dbReference type="PIRNR" id="PIRNR006404"/>
    </source>
</evidence>
<dbReference type="PATRIC" id="fig|13035.3.peg.3976"/>
<evidence type="ECO:0000256" key="13">
    <source>
        <dbReference type="ARBA" id="ARBA00023136"/>
    </source>
</evidence>
<dbReference type="InterPro" id="IPR046342">
    <property type="entry name" value="CBS_dom_sf"/>
</dbReference>
<evidence type="ECO:0000256" key="11">
    <source>
        <dbReference type="ARBA" id="ARBA00023049"/>
    </source>
</evidence>
<dbReference type="STRING" id="13035.Dacsa_3506"/>
<organism evidence="19 20">
    <name type="scientific">Dactylococcopsis salina (strain PCC 8305)</name>
    <name type="common">Myxobactron salinum</name>
    <dbReference type="NCBI Taxonomy" id="13035"/>
    <lineage>
        <taxon>Bacteria</taxon>
        <taxon>Bacillati</taxon>
        <taxon>Cyanobacteriota</taxon>
        <taxon>Cyanophyceae</taxon>
        <taxon>Nodosilineales</taxon>
        <taxon>Cymatolegaceae</taxon>
        <taxon>Dactylococcopsis</taxon>
    </lineage>
</organism>
<feature type="transmembrane region" description="Helical" evidence="14">
    <location>
        <begin position="202"/>
        <end position="222"/>
    </location>
</feature>
<sequence>MNNNIRVGNLFGIPFYVNPSWFLVLALVTWVYGSQLQNFPQLVGVTPWLLGLVAALLLFSSVLAHELGHSFVAIKQGITVNSITLFIFGGLASLEEDSKTPGEAFSVAIAGPVVSLILFGVFTFLEVSLPLSQPLSAVVGLLATVNLILALFNMIPGLPLDGGNVLKSIVWKITGNQYRGIFIASIVGQFIGWSAIALGVLSVFGVTQFGSLWTALIGFFLLQNAGRSAQSATIQDKLSRFTAEEAVSKNSPVIAADLNIREFVNEYVIGKGQWSKFLVTDEEGKLIGQLNVDDLKIIPTSEWTEKSVRELTKPQQVNSVKPKQTLLEVVMMFEKNKESEVAVIGDNGVVFGLVEKSGIANFLEEHKEELKAA</sequence>
<comment type="similarity">
    <text evidence="2 14">Belongs to the peptidase M50B family.</text>
</comment>
<keyword evidence="4 14" id="KW-0645">Protease</keyword>
<feature type="active site" evidence="15">
    <location>
        <position position="66"/>
    </location>
</feature>
<name>K9YYJ2_DACS8</name>
<keyword evidence="11 14" id="KW-0482">Metalloprotease</keyword>
<evidence type="ECO:0000256" key="7">
    <source>
        <dbReference type="ARBA" id="ARBA00022737"/>
    </source>
</evidence>
<keyword evidence="5 14" id="KW-0812">Transmembrane</keyword>
<dbReference type="Proteomes" id="UP000010482">
    <property type="component" value="Chromosome"/>
</dbReference>
<dbReference type="AlphaFoldDB" id="K9YYJ2"/>
<feature type="transmembrane region" description="Helical" evidence="14">
    <location>
        <begin position="70"/>
        <end position="92"/>
    </location>
</feature>
<keyword evidence="8 14" id="KW-0378">Hydrolase</keyword>
<evidence type="ECO:0000256" key="15">
    <source>
        <dbReference type="PIRSR" id="PIRSR006404-1"/>
    </source>
</evidence>
<feature type="binding site" evidence="16">
    <location>
        <position position="69"/>
    </location>
    <ligand>
        <name>Zn(2+)</name>
        <dbReference type="ChEBI" id="CHEBI:29105"/>
        <note>catalytic</note>
    </ligand>
</feature>
<dbReference type="InterPro" id="IPR008915">
    <property type="entry name" value="Peptidase_M50"/>
</dbReference>
<keyword evidence="7" id="KW-0677">Repeat</keyword>
<dbReference type="GO" id="GO:0006508">
    <property type="term" value="P:proteolysis"/>
    <property type="evidence" value="ECO:0007669"/>
    <property type="project" value="UniProtKB-KW"/>
</dbReference>
<evidence type="ECO:0000256" key="1">
    <source>
        <dbReference type="ARBA" id="ARBA00004651"/>
    </source>
</evidence>
<keyword evidence="6 14" id="KW-0479">Metal-binding</keyword>
<keyword evidence="20" id="KW-1185">Reference proteome</keyword>